<keyword evidence="3" id="KW-1185">Reference proteome</keyword>
<proteinExistence type="predicted"/>
<sequence>MNLVADRRRARPAELSMHEPERKRACRSSETIPQVISACHPQSKCAMDYWDMEQDLKQKDPADFFSPQIMKEKPNSVIFPDNETRTTAQPCPRCIAGEPGHFGHIMGFIEDQRTLMQ</sequence>
<gene>
    <name evidence="2" type="ORF">PODLI_1B004935</name>
</gene>
<dbReference type="AlphaFoldDB" id="A0AA35P4N3"/>
<evidence type="ECO:0000256" key="1">
    <source>
        <dbReference type="SAM" id="MobiDB-lite"/>
    </source>
</evidence>
<protein>
    <submittedName>
        <fullName evidence="2">Uncharacterized protein</fullName>
    </submittedName>
</protein>
<evidence type="ECO:0000313" key="2">
    <source>
        <dbReference type="EMBL" id="CAI5774834.1"/>
    </source>
</evidence>
<reference evidence="2" key="1">
    <citation type="submission" date="2022-12" db="EMBL/GenBank/DDBJ databases">
        <authorList>
            <person name="Alioto T."/>
            <person name="Alioto T."/>
            <person name="Gomez Garrido J."/>
        </authorList>
    </citation>
    <scope>NUCLEOTIDE SEQUENCE</scope>
</reference>
<dbReference type="EMBL" id="OX395130">
    <property type="protein sequence ID" value="CAI5774834.1"/>
    <property type="molecule type" value="Genomic_DNA"/>
</dbReference>
<feature type="region of interest" description="Disordered" evidence="1">
    <location>
        <begin position="1"/>
        <end position="29"/>
    </location>
</feature>
<dbReference type="Proteomes" id="UP001178461">
    <property type="component" value="Chromosome 5"/>
</dbReference>
<name>A0AA35P4N3_9SAUR</name>
<organism evidence="2 3">
    <name type="scientific">Podarcis lilfordi</name>
    <name type="common">Lilford's wall lizard</name>
    <dbReference type="NCBI Taxonomy" id="74358"/>
    <lineage>
        <taxon>Eukaryota</taxon>
        <taxon>Metazoa</taxon>
        <taxon>Chordata</taxon>
        <taxon>Craniata</taxon>
        <taxon>Vertebrata</taxon>
        <taxon>Euteleostomi</taxon>
        <taxon>Lepidosauria</taxon>
        <taxon>Squamata</taxon>
        <taxon>Bifurcata</taxon>
        <taxon>Unidentata</taxon>
        <taxon>Episquamata</taxon>
        <taxon>Laterata</taxon>
        <taxon>Lacertibaenia</taxon>
        <taxon>Lacertidae</taxon>
        <taxon>Podarcis</taxon>
    </lineage>
</organism>
<evidence type="ECO:0000313" key="3">
    <source>
        <dbReference type="Proteomes" id="UP001178461"/>
    </source>
</evidence>
<accession>A0AA35P4N3</accession>